<dbReference type="PROSITE" id="PS50835">
    <property type="entry name" value="IG_LIKE"/>
    <property type="match status" value="3"/>
</dbReference>
<feature type="domain" description="Ig-like" evidence="3">
    <location>
        <begin position="261"/>
        <end position="364"/>
    </location>
</feature>
<dbReference type="Gene3D" id="2.60.40.10">
    <property type="entry name" value="Immunoglobulins"/>
    <property type="match status" value="3"/>
</dbReference>
<dbReference type="InterPro" id="IPR013783">
    <property type="entry name" value="Ig-like_fold"/>
</dbReference>
<feature type="domain" description="Ig-like" evidence="3">
    <location>
        <begin position="149"/>
        <end position="239"/>
    </location>
</feature>
<dbReference type="Ensembl" id="ENSCJPT00005003675.1">
    <property type="protein sequence ID" value="ENSCJPP00005002048.1"/>
    <property type="gene ID" value="ENSCJPG00005002215.1"/>
</dbReference>
<dbReference type="FunFam" id="2.60.40.10:FF:000463">
    <property type="entry name" value="Immunoglobulin heavy constant gamma 1"/>
    <property type="match status" value="1"/>
</dbReference>
<dbReference type="FunFam" id="2.60.40.10:FF:000998">
    <property type="entry name" value="Immunoglobulin heavy constant epsilon"/>
    <property type="match status" value="1"/>
</dbReference>
<dbReference type="GeneTree" id="ENSGT00940000161491"/>
<dbReference type="Proteomes" id="UP000694412">
    <property type="component" value="Unassembled WGS sequence"/>
</dbReference>
<keyword evidence="5" id="KW-1185">Reference proteome</keyword>
<dbReference type="SMART" id="SM00407">
    <property type="entry name" value="IGc1"/>
    <property type="match status" value="2"/>
</dbReference>
<evidence type="ECO:0000313" key="4">
    <source>
        <dbReference type="Ensembl" id="ENSCJPP00005002048.1"/>
    </source>
</evidence>
<feature type="domain" description="Ig-like" evidence="3">
    <location>
        <begin position="44"/>
        <end position="143"/>
    </location>
</feature>
<protein>
    <recommendedName>
        <fullName evidence="3">Ig-like domain-containing protein</fullName>
    </recommendedName>
</protein>
<dbReference type="PROSITE" id="PS00290">
    <property type="entry name" value="IG_MHC"/>
    <property type="match status" value="2"/>
</dbReference>
<evidence type="ECO:0000256" key="2">
    <source>
        <dbReference type="SAM" id="MobiDB-lite"/>
    </source>
</evidence>
<dbReference type="InterPro" id="IPR007110">
    <property type="entry name" value="Ig-like_dom"/>
</dbReference>
<keyword evidence="1" id="KW-0393">Immunoglobulin domain</keyword>
<evidence type="ECO:0000259" key="3">
    <source>
        <dbReference type="PROSITE" id="PS50835"/>
    </source>
</evidence>
<proteinExistence type="predicted"/>
<name>A0A8C2SPY6_COTJA</name>
<dbReference type="AlphaFoldDB" id="A0A8C2SPY6"/>
<dbReference type="CDD" id="cd05768">
    <property type="entry name" value="IgC1_CH3_IgAGD_CH4_IgAEM"/>
    <property type="match status" value="1"/>
</dbReference>
<accession>A0A8C2SPY6</accession>
<evidence type="ECO:0000256" key="1">
    <source>
        <dbReference type="ARBA" id="ARBA00023319"/>
    </source>
</evidence>
<dbReference type="SUPFAM" id="SSF48726">
    <property type="entry name" value="Immunoglobulin"/>
    <property type="match status" value="3"/>
</dbReference>
<evidence type="ECO:0000313" key="5">
    <source>
        <dbReference type="Proteomes" id="UP000694412"/>
    </source>
</evidence>
<feature type="region of interest" description="Disordered" evidence="2">
    <location>
        <begin position="1"/>
        <end position="25"/>
    </location>
</feature>
<reference evidence="4" key="2">
    <citation type="submission" date="2025-09" db="UniProtKB">
        <authorList>
            <consortium name="Ensembl"/>
        </authorList>
    </citation>
    <scope>IDENTIFICATION</scope>
</reference>
<dbReference type="InterPro" id="IPR003006">
    <property type="entry name" value="Ig/MHC_CS"/>
</dbReference>
<dbReference type="InterPro" id="IPR003597">
    <property type="entry name" value="Ig_C1-set"/>
</dbReference>
<sequence length="387" mass="42682">MTYKAVSSFRMTQTEGKSRQPFRCRATHPRGNAELIIENPGSTPSNTPVQVTIHPPSRDAFDGPFRNATVLCQTKGNRKAKQVNWYKNGSPVIGSNVQYWTGTVGTQTVTQSKVEVTESEWDSGVVFSCVVDGEMRNTSKRMECGLDTPDPAEISVRVFPPSFVDIFLSKTAKLKCRVSNMANVDGLEVSWWKEKGGRMETSVGQKVLQSNGFYMVEATTSVCVDEWDGGDAYVCRVNHPELLFPVEERMKKTEARNARPPSISIYPPPSDQQPGLQRLSITCMIQGFNPPDFFVRWLRNGEPLPQSHWLTTTPLNQGEDPINESYVAYSLLKVGAEEWGAGNVYSCLVGHEALPLQLAQKSVDKASGKSSAVNVSLVLADSASACY</sequence>
<dbReference type="InterPro" id="IPR050380">
    <property type="entry name" value="Immune_Resp_Modulators"/>
</dbReference>
<dbReference type="Pfam" id="PF07654">
    <property type="entry name" value="C1-set"/>
    <property type="match status" value="2"/>
</dbReference>
<reference evidence="4" key="1">
    <citation type="submission" date="2025-08" db="UniProtKB">
        <authorList>
            <consortium name="Ensembl"/>
        </authorList>
    </citation>
    <scope>IDENTIFICATION</scope>
</reference>
<dbReference type="PANTHER" id="PTHR23411">
    <property type="entry name" value="TAPASIN"/>
    <property type="match status" value="1"/>
</dbReference>
<organism evidence="4 5">
    <name type="scientific">Coturnix japonica</name>
    <name type="common">Japanese quail</name>
    <name type="synonym">Coturnix coturnix japonica</name>
    <dbReference type="NCBI Taxonomy" id="93934"/>
    <lineage>
        <taxon>Eukaryota</taxon>
        <taxon>Metazoa</taxon>
        <taxon>Chordata</taxon>
        <taxon>Craniata</taxon>
        <taxon>Vertebrata</taxon>
        <taxon>Euteleostomi</taxon>
        <taxon>Archelosauria</taxon>
        <taxon>Archosauria</taxon>
        <taxon>Dinosauria</taxon>
        <taxon>Saurischia</taxon>
        <taxon>Theropoda</taxon>
        <taxon>Coelurosauria</taxon>
        <taxon>Aves</taxon>
        <taxon>Neognathae</taxon>
        <taxon>Galloanserae</taxon>
        <taxon>Galliformes</taxon>
        <taxon>Phasianidae</taxon>
        <taxon>Perdicinae</taxon>
        <taxon>Coturnix</taxon>
    </lineage>
</organism>
<dbReference type="InterPro" id="IPR036179">
    <property type="entry name" value="Ig-like_dom_sf"/>
</dbReference>